<dbReference type="InterPro" id="IPR021369">
    <property type="entry name" value="DUF2985"/>
</dbReference>
<keyword evidence="3" id="KW-1185">Reference proteome</keyword>
<evidence type="ECO:0000313" key="2">
    <source>
        <dbReference type="EMBL" id="PSS18591.1"/>
    </source>
</evidence>
<organism evidence="2 3">
    <name type="scientific">Amorphotheca resinae ATCC 22711</name>
    <dbReference type="NCBI Taxonomy" id="857342"/>
    <lineage>
        <taxon>Eukaryota</taxon>
        <taxon>Fungi</taxon>
        <taxon>Dikarya</taxon>
        <taxon>Ascomycota</taxon>
        <taxon>Pezizomycotina</taxon>
        <taxon>Leotiomycetes</taxon>
        <taxon>Helotiales</taxon>
        <taxon>Amorphothecaceae</taxon>
        <taxon>Amorphotheca</taxon>
    </lineage>
</organism>
<dbReference type="OrthoDB" id="6407410at2759"/>
<dbReference type="STRING" id="857342.A0A2T3B203"/>
<feature type="signal peptide" evidence="1">
    <location>
        <begin position="1"/>
        <end position="28"/>
    </location>
</feature>
<dbReference type="PANTHER" id="PTHR35872">
    <property type="entry name" value="INTEGRAL MEMBRANE PROTEIN (AFU_ORTHOLOGUE AFUA_5G07110)"/>
    <property type="match status" value="1"/>
</dbReference>
<sequence>MAPTSNVDLWSLLVIAWGGMHFLLLCNASPAMCKPTCNDVEYSRTIWIELDSQILNAHLCLTGFGMAIPRPTYTTYFNLGSEGMRSVF</sequence>
<reference evidence="2 3" key="1">
    <citation type="journal article" date="2018" name="New Phytol.">
        <title>Comparative genomics and transcriptomics depict ericoid mycorrhizal fungi as versatile saprotrophs and plant mutualists.</title>
        <authorList>
            <person name="Martino E."/>
            <person name="Morin E."/>
            <person name="Grelet G.A."/>
            <person name="Kuo A."/>
            <person name="Kohler A."/>
            <person name="Daghino S."/>
            <person name="Barry K.W."/>
            <person name="Cichocki N."/>
            <person name="Clum A."/>
            <person name="Dockter R.B."/>
            <person name="Hainaut M."/>
            <person name="Kuo R.C."/>
            <person name="LaButti K."/>
            <person name="Lindahl B.D."/>
            <person name="Lindquist E.A."/>
            <person name="Lipzen A."/>
            <person name="Khouja H.R."/>
            <person name="Magnuson J."/>
            <person name="Murat C."/>
            <person name="Ohm R.A."/>
            <person name="Singer S.W."/>
            <person name="Spatafora J.W."/>
            <person name="Wang M."/>
            <person name="Veneault-Fourrey C."/>
            <person name="Henrissat B."/>
            <person name="Grigoriev I.V."/>
            <person name="Martin F.M."/>
            <person name="Perotto S."/>
        </authorList>
    </citation>
    <scope>NUCLEOTIDE SEQUENCE [LARGE SCALE GENOMIC DNA]</scope>
    <source>
        <strain evidence="2 3">ATCC 22711</strain>
    </source>
</reference>
<evidence type="ECO:0000313" key="3">
    <source>
        <dbReference type="Proteomes" id="UP000241818"/>
    </source>
</evidence>
<dbReference type="Proteomes" id="UP000241818">
    <property type="component" value="Unassembled WGS sequence"/>
</dbReference>
<dbReference type="EMBL" id="KZ679011">
    <property type="protein sequence ID" value="PSS18591.1"/>
    <property type="molecule type" value="Genomic_DNA"/>
</dbReference>
<dbReference type="Pfam" id="PF11204">
    <property type="entry name" value="DUF2985"/>
    <property type="match status" value="1"/>
</dbReference>
<evidence type="ECO:0000256" key="1">
    <source>
        <dbReference type="SAM" id="SignalP"/>
    </source>
</evidence>
<dbReference type="GeneID" id="36573751"/>
<dbReference type="PANTHER" id="PTHR35872:SF1">
    <property type="entry name" value="ALPHA-L-RHAMNOSIDASE C"/>
    <property type="match status" value="1"/>
</dbReference>
<name>A0A2T3B203_AMORE</name>
<protein>
    <submittedName>
        <fullName evidence="2">Uncharacterized protein</fullName>
    </submittedName>
</protein>
<keyword evidence="1" id="KW-0732">Signal</keyword>
<dbReference type="RefSeq" id="XP_024720943.1">
    <property type="nucleotide sequence ID" value="XM_024865670.1"/>
</dbReference>
<accession>A0A2T3B203</accession>
<dbReference type="InParanoid" id="A0A2T3B203"/>
<proteinExistence type="predicted"/>
<feature type="chain" id="PRO_5015498545" evidence="1">
    <location>
        <begin position="29"/>
        <end position="88"/>
    </location>
</feature>
<gene>
    <name evidence="2" type="ORF">M430DRAFT_276126</name>
</gene>
<dbReference type="AlphaFoldDB" id="A0A2T3B203"/>